<dbReference type="GO" id="GO:0016740">
    <property type="term" value="F:transferase activity"/>
    <property type="evidence" value="ECO:0007669"/>
    <property type="project" value="UniProtKB-KW"/>
</dbReference>
<comment type="caution">
    <text evidence="4">The sequence shown here is derived from an EMBL/GenBank/DDBJ whole genome shotgun (WGS) entry which is preliminary data.</text>
</comment>
<dbReference type="AlphaFoldDB" id="A0A9W7CG77"/>
<accession>A0A9W7CG77</accession>
<keyword evidence="5" id="KW-1185">Reference proteome</keyword>
<name>A0A9W7CG77_9STRA</name>
<dbReference type="Pfam" id="PF05686">
    <property type="entry name" value="Glyco_transf_90"/>
    <property type="match status" value="1"/>
</dbReference>
<dbReference type="EMBL" id="BRXX01000340">
    <property type="protein sequence ID" value="GMI05977.1"/>
    <property type="molecule type" value="Genomic_DNA"/>
</dbReference>
<evidence type="ECO:0000313" key="4">
    <source>
        <dbReference type="EMBL" id="GMI05977.1"/>
    </source>
</evidence>
<evidence type="ECO:0000256" key="2">
    <source>
        <dbReference type="ARBA" id="ARBA00022679"/>
    </source>
</evidence>
<evidence type="ECO:0000259" key="3">
    <source>
        <dbReference type="Pfam" id="PF05686"/>
    </source>
</evidence>
<dbReference type="InterPro" id="IPR006598">
    <property type="entry name" value="CAP10"/>
</dbReference>
<reference evidence="5" key="1">
    <citation type="journal article" date="2023" name="Commun. Biol.">
        <title>Genome analysis of Parmales, the sister group of diatoms, reveals the evolutionary specialization of diatoms from phago-mixotrophs to photoautotrophs.</title>
        <authorList>
            <person name="Ban H."/>
            <person name="Sato S."/>
            <person name="Yoshikawa S."/>
            <person name="Yamada K."/>
            <person name="Nakamura Y."/>
            <person name="Ichinomiya M."/>
            <person name="Sato N."/>
            <person name="Blanc-Mathieu R."/>
            <person name="Endo H."/>
            <person name="Kuwata A."/>
            <person name="Ogata H."/>
        </authorList>
    </citation>
    <scope>NUCLEOTIDE SEQUENCE [LARGE SCALE GENOMIC DNA]</scope>
    <source>
        <strain evidence="5">NIES 3699</strain>
    </source>
</reference>
<dbReference type="PANTHER" id="PTHR12203:SF35">
    <property type="entry name" value="PROTEIN O-GLUCOSYLTRANSFERASE 1"/>
    <property type="match status" value="1"/>
</dbReference>
<dbReference type="InterPro" id="IPR051091">
    <property type="entry name" value="O-Glucosyltr/Glycosyltrsf_90"/>
</dbReference>
<organism evidence="4 5">
    <name type="scientific">Triparma verrucosa</name>
    <dbReference type="NCBI Taxonomy" id="1606542"/>
    <lineage>
        <taxon>Eukaryota</taxon>
        <taxon>Sar</taxon>
        <taxon>Stramenopiles</taxon>
        <taxon>Ochrophyta</taxon>
        <taxon>Bolidophyceae</taxon>
        <taxon>Parmales</taxon>
        <taxon>Triparmaceae</taxon>
        <taxon>Triparma</taxon>
    </lineage>
</organism>
<keyword evidence="2" id="KW-0808">Transferase</keyword>
<evidence type="ECO:0000256" key="1">
    <source>
        <dbReference type="ARBA" id="ARBA00010118"/>
    </source>
</evidence>
<dbReference type="PANTHER" id="PTHR12203">
    <property type="entry name" value="KDEL LYS-ASP-GLU-LEU CONTAINING - RELATED"/>
    <property type="match status" value="1"/>
</dbReference>
<dbReference type="Proteomes" id="UP001165160">
    <property type="component" value="Unassembled WGS sequence"/>
</dbReference>
<proteinExistence type="inferred from homology"/>
<protein>
    <recommendedName>
        <fullName evidence="3">Glycosyl transferase CAP10 domain-containing protein</fullName>
    </recommendedName>
</protein>
<feature type="domain" description="Glycosyl transferase CAP10" evidence="3">
    <location>
        <begin position="3"/>
        <end position="88"/>
    </location>
</feature>
<evidence type="ECO:0000313" key="5">
    <source>
        <dbReference type="Proteomes" id="UP001165160"/>
    </source>
</evidence>
<sequence length="116" mass="13483">MGYKMLIMVEGNDVATGLKWALVSSSAVIMPPPRVVSWLMEDKLLPWVHYIPVKPTFEDLEEKVDWCLANDERCREIGQASRCFMMQFFYSQREEEIQRRVWSHALERQAAAGTCV</sequence>
<comment type="similarity">
    <text evidence="1">Belongs to the glycosyltransferase 90 family.</text>
</comment>
<gene>
    <name evidence="4" type="ORF">TrVE_jg12773</name>
</gene>